<dbReference type="Pfam" id="PF03417">
    <property type="entry name" value="AAT"/>
    <property type="match status" value="1"/>
</dbReference>
<protein>
    <recommendedName>
        <fullName evidence="2">Peptidase C45 hydrolase domain-containing protein</fullName>
    </recommendedName>
</protein>
<keyword evidence="4" id="KW-1185">Reference proteome</keyword>
<dbReference type="VEuPathDB" id="AmoebaDB:DICPUDRAFT_31882"/>
<organism evidence="3 4">
    <name type="scientific">Dictyostelium purpureum</name>
    <name type="common">Slime mold</name>
    <dbReference type="NCBI Taxonomy" id="5786"/>
    <lineage>
        <taxon>Eukaryota</taxon>
        <taxon>Amoebozoa</taxon>
        <taxon>Evosea</taxon>
        <taxon>Eumycetozoa</taxon>
        <taxon>Dictyostelia</taxon>
        <taxon>Dictyosteliales</taxon>
        <taxon>Dictyosteliaceae</taxon>
        <taxon>Dictyostelium</taxon>
    </lineage>
</organism>
<accession>F0ZI05</accession>
<dbReference type="PANTHER" id="PTHR35190">
    <property type="entry name" value="PROTEIN DCD1B"/>
    <property type="match status" value="1"/>
</dbReference>
<dbReference type="NCBIfam" id="NF040521">
    <property type="entry name" value="C45_proenzyme"/>
    <property type="match status" value="1"/>
</dbReference>
<keyword evidence="1" id="KW-0732">Signal</keyword>
<dbReference type="EMBL" id="GL871027">
    <property type="protein sequence ID" value="EGC36426.1"/>
    <property type="molecule type" value="Genomic_DNA"/>
</dbReference>
<dbReference type="AlphaFoldDB" id="F0ZI05"/>
<feature type="domain" description="Peptidase C45 hydrolase" evidence="2">
    <location>
        <begin position="223"/>
        <end position="433"/>
    </location>
</feature>
<dbReference type="OrthoDB" id="14967at2759"/>
<dbReference type="RefSeq" id="XP_003287059.1">
    <property type="nucleotide sequence ID" value="XM_003287011.1"/>
</dbReference>
<evidence type="ECO:0000313" key="4">
    <source>
        <dbReference type="Proteomes" id="UP000001064"/>
    </source>
</evidence>
<dbReference type="Proteomes" id="UP000001064">
    <property type="component" value="Unassembled WGS sequence"/>
</dbReference>
<dbReference type="PANTHER" id="PTHR35190:SF1">
    <property type="entry name" value="PEPTIDASE C45 HYDROLASE DOMAIN-CONTAINING PROTEIN"/>
    <property type="match status" value="1"/>
</dbReference>
<name>F0ZI05_DICPU</name>
<dbReference type="InterPro" id="IPR005079">
    <property type="entry name" value="Peptidase_C45_hydrolase"/>
</dbReference>
<dbReference type="InParanoid" id="F0ZI05"/>
<dbReference type="KEGG" id="dpp:DICPUDRAFT_31882"/>
<proteinExistence type="predicted"/>
<evidence type="ECO:0000313" key="3">
    <source>
        <dbReference type="EMBL" id="EGC36426.1"/>
    </source>
</evidence>
<dbReference type="GeneID" id="10500612"/>
<gene>
    <name evidence="3" type="ORF">DICPUDRAFT_31882</name>
</gene>
<reference evidence="4" key="1">
    <citation type="journal article" date="2011" name="Genome Biol.">
        <title>Comparative genomics of the social amoebae Dictyostelium discoideum and Dictyostelium purpureum.</title>
        <authorList>
            <consortium name="US DOE Joint Genome Institute (JGI-PGF)"/>
            <person name="Sucgang R."/>
            <person name="Kuo A."/>
            <person name="Tian X."/>
            <person name="Salerno W."/>
            <person name="Parikh A."/>
            <person name="Feasley C.L."/>
            <person name="Dalin E."/>
            <person name="Tu H."/>
            <person name="Huang E."/>
            <person name="Barry K."/>
            <person name="Lindquist E."/>
            <person name="Shapiro H."/>
            <person name="Bruce D."/>
            <person name="Schmutz J."/>
            <person name="Salamov A."/>
            <person name="Fey P."/>
            <person name="Gaudet P."/>
            <person name="Anjard C."/>
            <person name="Babu M.M."/>
            <person name="Basu S."/>
            <person name="Bushmanova Y."/>
            <person name="van der Wel H."/>
            <person name="Katoh-Kurasawa M."/>
            <person name="Dinh C."/>
            <person name="Coutinho P.M."/>
            <person name="Saito T."/>
            <person name="Elias M."/>
            <person name="Schaap P."/>
            <person name="Kay R.R."/>
            <person name="Henrissat B."/>
            <person name="Eichinger L."/>
            <person name="Rivero F."/>
            <person name="Putnam N.H."/>
            <person name="West C.M."/>
            <person name="Loomis W.F."/>
            <person name="Chisholm R.L."/>
            <person name="Shaulsky G."/>
            <person name="Strassmann J.E."/>
            <person name="Queller D.C."/>
            <person name="Kuspa A."/>
            <person name="Grigoriev I.V."/>
        </authorList>
    </citation>
    <scope>NUCLEOTIDE SEQUENCE [LARGE SCALE GENOMIC DNA]</scope>
    <source>
        <strain evidence="4">QSDP1</strain>
    </source>
</reference>
<dbReference type="InterPro" id="IPR047803">
    <property type="entry name" value="DCD1A/B-like"/>
</dbReference>
<feature type="signal peptide" evidence="1">
    <location>
        <begin position="1"/>
        <end position="19"/>
    </location>
</feature>
<feature type="chain" id="PRO_5003265130" description="Peptidase C45 hydrolase domain-containing protein" evidence="1">
    <location>
        <begin position="20"/>
        <end position="513"/>
    </location>
</feature>
<dbReference type="InterPro" id="IPR047794">
    <property type="entry name" value="C45_proenzyme-like"/>
</dbReference>
<dbReference type="OMA" id="MRLRYIM"/>
<evidence type="ECO:0000259" key="2">
    <source>
        <dbReference type="Pfam" id="PF03417"/>
    </source>
</evidence>
<sequence length="513" mass="58317">MNKIYTFLFLIFNVALVFSTTPTFKVDNSPSLSLYKQYNQSQLYYLSSSGYEKPIIIANLTGTHYEMGFAAGYMMAQEAYDNYNMMVGAVLPKWYEKDVFEAFLDWQWKSYLSKQITQNYLDEIRGYGDGAKASGFTKLGDTIIRGVVISSFPGNPTENIKYLLEDEMGLEEFSKYLMEEGKESLLEFVKEMLVSDLEHNHHKGLQCSHFSTWGSKTLNQDMFNGRNLDWLNGSGISNNKLITFYHPQGQYSHASIGFAGLIGAITGISSKGIFVAESDNDSVKVTFDGFAWSMRLRYIMENAATIDEAVSLWESTNNTMGMCHSLASATEVQTAQYPAYALETMKGYTAFFYDNDPNEHFTYSDPKTGAQTQMGYPMKDAVYRTNHGYDETIRKYEWEPSIPNDDSWTRYMLFYTSFSYYENADISISDLEAINITSILGNKHSIQNTYTTSEPFYDCTNAWMGYNIVSATYHFAANKMFVAFEEGFGQQRVCAACGTYVEVDLSPWFGLNN</sequence>
<dbReference type="eggNOG" id="ENOG502S1P1">
    <property type="taxonomic scope" value="Eukaryota"/>
</dbReference>
<dbReference type="Gene3D" id="3.60.60.10">
    <property type="entry name" value="Penicillin V Acylase, Chain A"/>
    <property type="match status" value="1"/>
</dbReference>
<evidence type="ECO:0000256" key="1">
    <source>
        <dbReference type="SAM" id="SignalP"/>
    </source>
</evidence>